<accession>A0ABW3K4Y0</accession>
<feature type="compositionally biased region" description="Polar residues" evidence="5">
    <location>
        <begin position="220"/>
        <end position="234"/>
    </location>
</feature>
<keyword evidence="8" id="KW-1185">Reference proteome</keyword>
<dbReference type="PANTHER" id="PTHR30332:SF24">
    <property type="entry name" value="SECRETIN GSPD-RELATED"/>
    <property type="match status" value="1"/>
</dbReference>
<sequence length="637" mass="71249">MKYIVSFLLFFPFLVFAQENRFAVLEQKFNELSSVNPGLNEKVDFSVSGVSIQEFLRGLAESNNLNVSIDPNLNFRIYNNFTNEKVSNILLFLAREYELDISFVGSIMSFRKFVKPSQVVLYTPKDIGVKYNTYKDELSLDLQRDTLENVVKKITRTSRKNVIFAAGLADKIVNVYIEDLPFEKALEKFTLVNGLKLIKTDDNVYFIQKRNELEEADISKVNTQPNSGSRNSQKQKIKGRDGISISVMDTLGNKFVSLTAFNLPIADIIQSVSEELGVNYFMYSSIQGNTTINFSKLLYSDFLTHVLKGTNYTYKVDHDIYLIGDRKLEGLRANRVFQFKFRSLDAIIDIIPAELKAGVEIKEFKELNSILLSGSLPQINEIELYIKELDRVVPLVLIEVILIDVRKGKTVSTGIRAGLSDSVTTTSGTLLPGIDFTLSSKSINDFLTRIGGNAVNIGKVTPNFYMGLSALEENSNVEVRSMPKLSTLNGHEASLSIGSKRYYSIKTQNVLGSLNPQTVVTEQFQSVEANLGINIKPVVSGDDQVTLNIDVNISDFLGEPTTNAPPPTSTSQFKSIIRVRNEEMIVLGGIERNEKSESGSGVPLLSRIPVIKWLFSSRTKSRNKTVSVVFIKPTIIY</sequence>
<organism evidence="7 8">
    <name type="scientific">Ohtaekwangia kribbensis</name>
    <dbReference type="NCBI Taxonomy" id="688913"/>
    <lineage>
        <taxon>Bacteria</taxon>
        <taxon>Pseudomonadati</taxon>
        <taxon>Bacteroidota</taxon>
        <taxon>Cytophagia</taxon>
        <taxon>Cytophagales</taxon>
        <taxon>Fulvivirgaceae</taxon>
        <taxon>Ohtaekwangia</taxon>
    </lineage>
</organism>
<comment type="similarity">
    <text evidence="4">Belongs to the bacterial secretin family.</text>
</comment>
<protein>
    <submittedName>
        <fullName evidence="7">Type II secretion system protein GspD</fullName>
    </submittedName>
</protein>
<comment type="subcellular location">
    <subcellularLocation>
        <location evidence="1">Membrane</location>
    </subcellularLocation>
</comment>
<dbReference type="InterPro" id="IPR050810">
    <property type="entry name" value="Bact_Secretion_Sys_Channel"/>
</dbReference>
<dbReference type="Gene3D" id="3.55.50.30">
    <property type="match status" value="1"/>
</dbReference>
<evidence type="ECO:0000256" key="3">
    <source>
        <dbReference type="ARBA" id="ARBA00023136"/>
    </source>
</evidence>
<evidence type="ECO:0000259" key="6">
    <source>
        <dbReference type="Pfam" id="PF00263"/>
    </source>
</evidence>
<gene>
    <name evidence="7" type="ORF">ACFQ21_18435</name>
</gene>
<feature type="region of interest" description="Disordered" evidence="5">
    <location>
        <begin position="218"/>
        <end position="237"/>
    </location>
</feature>
<keyword evidence="2" id="KW-0732">Signal</keyword>
<evidence type="ECO:0000256" key="4">
    <source>
        <dbReference type="RuleBase" id="RU004003"/>
    </source>
</evidence>
<comment type="caution">
    <text evidence="7">The sequence shown here is derived from an EMBL/GenBank/DDBJ whole genome shotgun (WGS) entry which is preliminary data.</text>
</comment>
<evidence type="ECO:0000256" key="5">
    <source>
        <dbReference type="SAM" id="MobiDB-lite"/>
    </source>
</evidence>
<dbReference type="Proteomes" id="UP001597112">
    <property type="component" value="Unassembled WGS sequence"/>
</dbReference>
<evidence type="ECO:0000313" key="7">
    <source>
        <dbReference type="EMBL" id="MFD1001314.1"/>
    </source>
</evidence>
<feature type="domain" description="Type II/III secretion system secretin-like" evidence="6">
    <location>
        <begin position="470"/>
        <end position="636"/>
    </location>
</feature>
<reference evidence="8" key="1">
    <citation type="journal article" date="2019" name="Int. J. Syst. Evol. Microbiol.">
        <title>The Global Catalogue of Microorganisms (GCM) 10K type strain sequencing project: providing services to taxonomists for standard genome sequencing and annotation.</title>
        <authorList>
            <consortium name="The Broad Institute Genomics Platform"/>
            <consortium name="The Broad Institute Genome Sequencing Center for Infectious Disease"/>
            <person name="Wu L."/>
            <person name="Ma J."/>
        </authorList>
    </citation>
    <scope>NUCLEOTIDE SEQUENCE [LARGE SCALE GENOMIC DNA]</scope>
    <source>
        <strain evidence="8">CCUG 58938</strain>
    </source>
</reference>
<keyword evidence="3" id="KW-0472">Membrane</keyword>
<evidence type="ECO:0000313" key="8">
    <source>
        <dbReference type="Proteomes" id="UP001597112"/>
    </source>
</evidence>
<dbReference type="Pfam" id="PF00263">
    <property type="entry name" value="Secretin"/>
    <property type="match status" value="1"/>
</dbReference>
<dbReference type="InterPro" id="IPR004846">
    <property type="entry name" value="T2SS/T3SS_dom"/>
</dbReference>
<proteinExistence type="inferred from homology"/>
<dbReference type="PANTHER" id="PTHR30332">
    <property type="entry name" value="PROBABLE GENERAL SECRETION PATHWAY PROTEIN D"/>
    <property type="match status" value="1"/>
</dbReference>
<dbReference type="EMBL" id="JBHTKA010000007">
    <property type="protein sequence ID" value="MFD1001314.1"/>
    <property type="molecule type" value="Genomic_DNA"/>
</dbReference>
<evidence type="ECO:0000256" key="1">
    <source>
        <dbReference type="ARBA" id="ARBA00004370"/>
    </source>
</evidence>
<name>A0ABW3K4Y0_9BACT</name>
<evidence type="ECO:0000256" key="2">
    <source>
        <dbReference type="ARBA" id="ARBA00022729"/>
    </source>
</evidence>
<dbReference type="RefSeq" id="WP_377580885.1">
    <property type="nucleotide sequence ID" value="NZ_JBHTKA010000007.1"/>
</dbReference>
<dbReference type="InterPro" id="IPR001775">
    <property type="entry name" value="GspD/PilQ"/>
</dbReference>
<dbReference type="PRINTS" id="PR00811">
    <property type="entry name" value="BCTERIALGSPD"/>
</dbReference>